<feature type="non-terminal residue" evidence="1">
    <location>
        <position position="1"/>
    </location>
</feature>
<dbReference type="EMBL" id="CAXKWB010042083">
    <property type="protein sequence ID" value="CAL4157415.1"/>
    <property type="molecule type" value="Genomic_DNA"/>
</dbReference>
<dbReference type="AlphaFoldDB" id="A0AAV2S3E6"/>
<sequence>IISTATEYPGLLSYTRVLAKYISVNNSKTLKFKMAAKWVDIFASIPKVTPAKPLDLNERTQVSNNGDRAVRIVVMHGDGRQDLVTLTNNTSRCFTTSSKENLTVALLDDIGDEVVEMRTVAGGTNLIVANTPPKENRQLRLLVAKPDQFWEVDNQFFSKKSDHVQKPDKKEKGDE</sequence>
<gene>
    <name evidence="1" type="ORF">MNOR_LOCUS31882</name>
</gene>
<evidence type="ECO:0000313" key="1">
    <source>
        <dbReference type="EMBL" id="CAL4157415.1"/>
    </source>
</evidence>
<keyword evidence="2" id="KW-1185">Reference proteome</keyword>
<evidence type="ECO:0000313" key="2">
    <source>
        <dbReference type="Proteomes" id="UP001497623"/>
    </source>
</evidence>
<organism evidence="1 2">
    <name type="scientific">Meganyctiphanes norvegica</name>
    <name type="common">Northern krill</name>
    <name type="synonym">Thysanopoda norvegica</name>
    <dbReference type="NCBI Taxonomy" id="48144"/>
    <lineage>
        <taxon>Eukaryota</taxon>
        <taxon>Metazoa</taxon>
        <taxon>Ecdysozoa</taxon>
        <taxon>Arthropoda</taxon>
        <taxon>Crustacea</taxon>
        <taxon>Multicrustacea</taxon>
        <taxon>Malacostraca</taxon>
        <taxon>Eumalacostraca</taxon>
        <taxon>Eucarida</taxon>
        <taxon>Euphausiacea</taxon>
        <taxon>Euphausiidae</taxon>
        <taxon>Meganyctiphanes</taxon>
    </lineage>
</organism>
<accession>A0AAV2S3E6</accession>
<evidence type="ECO:0008006" key="3">
    <source>
        <dbReference type="Google" id="ProtNLM"/>
    </source>
</evidence>
<dbReference type="Proteomes" id="UP001497623">
    <property type="component" value="Unassembled WGS sequence"/>
</dbReference>
<name>A0AAV2S3E6_MEGNR</name>
<reference evidence="1 2" key="1">
    <citation type="submission" date="2024-05" db="EMBL/GenBank/DDBJ databases">
        <authorList>
            <person name="Wallberg A."/>
        </authorList>
    </citation>
    <scope>NUCLEOTIDE SEQUENCE [LARGE SCALE GENOMIC DNA]</scope>
</reference>
<proteinExistence type="predicted"/>
<comment type="caution">
    <text evidence="1">The sequence shown here is derived from an EMBL/GenBank/DDBJ whole genome shotgun (WGS) entry which is preliminary data.</text>
</comment>
<protein>
    <recommendedName>
        <fullName evidence="3">Vitellogenin</fullName>
    </recommendedName>
</protein>